<dbReference type="InterPro" id="IPR042099">
    <property type="entry name" value="ANL_N_sf"/>
</dbReference>
<sequence>MSEQGSSQGNTYPPDPELSKTANVRPEMKEQGLEEFWDSQAKERITWFSDYDTVLEWDLPYAKWFVGGKLNACYNAVDRHVENGQGDKVALHVVPDDGPDSADAHDITFAQLQEKVVRFANGLKKLGVGKGVPVGIYMQMIPDAVVAMLACARLGAPHTVVFGGFSGKAVAERCNDLECKVLITQDEALRGGKTAAQKTNADEGLDGAGSTTVEKVVVVKRTGGEIPMSDRDVYADELIDGESGDAQSCPCEPMESEDLLFLLYTSGSTGKPKGVVHTTAGYLVGVATTHNLVFDVKDDSVYWCAADIGWITGHSYITYGPLVNGCTSVLYEGVPGYPDKEVWWKIVEKYGVTILYTSPTAIRSHMKWGEQHARAHDLSSIKILGSVGEPINPEVWEWYRTHVGGDKAPIMDTWWQTETGHILITPLPGITTMKPGSAQQPFPGVRPQIRDDEGNELGTEQTGNLVLTAPWPGMMRGLYKDDERFRETYWSKYSDAYFAGDGAKYDADGDIQLMGRLDDVVNVSGHRLSTFEVESALVEHDDVAEAAVAARKDPDTGQAIVAFVSLRGDKQGTEELEQALREQVAQSIGKLARPATVIFAPDLPKTRSGKIMRRLLKNLAEGEELGDTSTLVDPSVVEDMKKQISG</sequence>
<evidence type="ECO:0000256" key="1">
    <source>
        <dbReference type="ARBA" id="ARBA00006432"/>
    </source>
</evidence>
<dbReference type="InterPro" id="IPR032387">
    <property type="entry name" value="ACAS_N"/>
</dbReference>
<evidence type="ECO:0000256" key="4">
    <source>
        <dbReference type="ARBA" id="ARBA00022741"/>
    </source>
</evidence>
<accession>A0ABU8MMW9</accession>
<keyword evidence="13" id="KW-1185">Reference proteome</keyword>
<comment type="similarity">
    <text evidence="1">Belongs to the ATP-dependent AMP-binding enzyme family.</text>
</comment>
<protein>
    <recommendedName>
        <fullName evidence="2 7">Acetate--CoA ligase</fullName>
        <ecNumber evidence="2 7">6.2.1.1</ecNumber>
    </recommendedName>
</protein>
<organism evidence="12 13">
    <name type="scientific">Actinomycetospora aurantiaca</name>
    <dbReference type="NCBI Taxonomy" id="3129233"/>
    <lineage>
        <taxon>Bacteria</taxon>
        <taxon>Bacillati</taxon>
        <taxon>Actinomycetota</taxon>
        <taxon>Actinomycetes</taxon>
        <taxon>Pseudonocardiales</taxon>
        <taxon>Pseudonocardiaceae</taxon>
        <taxon>Actinomycetospora</taxon>
    </lineage>
</organism>
<feature type="domain" description="Acetyl-coenzyme A synthetase N-terminal" evidence="11">
    <location>
        <begin position="33"/>
        <end position="76"/>
    </location>
</feature>
<evidence type="ECO:0000259" key="11">
    <source>
        <dbReference type="Pfam" id="PF16177"/>
    </source>
</evidence>
<feature type="compositionally biased region" description="Polar residues" evidence="8">
    <location>
        <begin position="1"/>
        <end position="11"/>
    </location>
</feature>
<dbReference type="Pfam" id="PF16177">
    <property type="entry name" value="ACAS_N"/>
    <property type="match status" value="1"/>
</dbReference>
<evidence type="ECO:0000259" key="10">
    <source>
        <dbReference type="Pfam" id="PF13193"/>
    </source>
</evidence>
<dbReference type="InterPro" id="IPR045851">
    <property type="entry name" value="AMP-bd_C_sf"/>
</dbReference>
<comment type="caution">
    <text evidence="12">The sequence shown here is derived from an EMBL/GenBank/DDBJ whole genome shotgun (WGS) entry which is preliminary data.</text>
</comment>
<feature type="domain" description="AMP-dependent synthetase/ligase" evidence="9">
    <location>
        <begin position="83"/>
        <end position="479"/>
    </location>
</feature>
<evidence type="ECO:0000256" key="8">
    <source>
        <dbReference type="SAM" id="MobiDB-lite"/>
    </source>
</evidence>
<keyword evidence="6" id="KW-0007">Acetylation</keyword>
<dbReference type="EMBL" id="JBBEGN010000003">
    <property type="protein sequence ID" value="MEJ2868035.1"/>
    <property type="molecule type" value="Genomic_DNA"/>
</dbReference>
<dbReference type="Proteomes" id="UP001385809">
    <property type="component" value="Unassembled WGS sequence"/>
</dbReference>
<keyword evidence="3 12" id="KW-0436">Ligase</keyword>
<dbReference type="RefSeq" id="WP_337694634.1">
    <property type="nucleotide sequence ID" value="NZ_JBBEGN010000003.1"/>
</dbReference>
<dbReference type="Gene3D" id="3.30.300.30">
    <property type="match status" value="1"/>
</dbReference>
<proteinExistence type="inferred from homology"/>
<dbReference type="InterPro" id="IPR020845">
    <property type="entry name" value="AMP-binding_CS"/>
</dbReference>
<dbReference type="NCBIfam" id="TIGR02188">
    <property type="entry name" value="Ac_CoA_lig_AcsA"/>
    <property type="match status" value="1"/>
</dbReference>
<evidence type="ECO:0000256" key="2">
    <source>
        <dbReference type="ARBA" id="ARBA00013275"/>
    </source>
</evidence>
<dbReference type="Pfam" id="PF00501">
    <property type="entry name" value="AMP-binding"/>
    <property type="match status" value="1"/>
</dbReference>
<evidence type="ECO:0000256" key="6">
    <source>
        <dbReference type="ARBA" id="ARBA00022990"/>
    </source>
</evidence>
<dbReference type="Pfam" id="PF13193">
    <property type="entry name" value="AMP-binding_C"/>
    <property type="match status" value="1"/>
</dbReference>
<dbReference type="NCBIfam" id="NF001208">
    <property type="entry name" value="PRK00174.1"/>
    <property type="match status" value="1"/>
</dbReference>
<evidence type="ECO:0000313" key="13">
    <source>
        <dbReference type="Proteomes" id="UP001385809"/>
    </source>
</evidence>
<dbReference type="Gene3D" id="3.40.50.12780">
    <property type="entry name" value="N-terminal domain of ligase-like"/>
    <property type="match status" value="1"/>
</dbReference>
<evidence type="ECO:0000256" key="5">
    <source>
        <dbReference type="ARBA" id="ARBA00022840"/>
    </source>
</evidence>
<dbReference type="PROSITE" id="PS00455">
    <property type="entry name" value="AMP_BINDING"/>
    <property type="match status" value="1"/>
</dbReference>
<name>A0ABU8MMW9_9PSEU</name>
<dbReference type="InterPro" id="IPR011904">
    <property type="entry name" value="Ac_CoA_lig"/>
</dbReference>
<dbReference type="PANTHER" id="PTHR24095:SF14">
    <property type="entry name" value="ACETYL-COENZYME A SYNTHETASE 1"/>
    <property type="match status" value="1"/>
</dbReference>
<feature type="region of interest" description="Disordered" evidence="8">
    <location>
        <begin position="1"/>
        <end position="25"/>
    </location>
</feature>
<feature type="domain" description="AMP-binding enzyme C-terminal" evidence="10">
    <location>
        <begin position="532"/>
        <end position="610"/>
    </location>
</feature>
<dbReference type="GO" id="GO:0003987">
    <property type="term" value="F:acetate-CoA ligase activity"/>
    <property type="evidence" value="ECO:0007669"/>
    <property type="project" value="UniProtKB-EC"/>
</dbReference>
<evidence type="ECO:0000313" key="12">
    <source>
        <dbReference type="EMBL" id="MEJ2868035.1"/>
    </source>
</evidence>
<keyword evidence="4" id="KW-0547">Nucleotide-binding</keyword>
<dbReference type="InterPro" id="IPR025110">
    <property type="entry name" value="AMP-bd_C"/>
</dbReference>
<dbReference type="PANTHER" id="PTHR24095">
    <property type="entry name" value="ACETYL-COENZYME A SYNTHETASE"/>
    <property type="match status" value="1"/>
</dbReference>
<evidence type="ECO:0000256" key="3">
    <source>
        <dbReference type="ARBA" id="ARBA00022598"/>
    </source>
</evidence>
<reference evidence="12 13" key="1">
    <citation type="submission" date="2024-03" db="EMBL/GenBank/DDBJ databases">
        <title>Actinomycetospora sp. OC33-EN08, a novel actinomycete isolated from wild orchid (Aerides multiflora).</title>
        <authorList>
            <person name="Suriyachadkun C."/>
        </authorList>
    </citation>
    <scope>NUCLEOTIDE SEQUENCE [LARGE SCALE GENOMIC DNA]</scope>
    <source>
        <strain evidence="12 13">OC33-EN08</strain>
    </source>
</reference>
<evidence type="ECO:0000256" key="7">
    <source>
        <dbReference type="NCBIfam" id="TIGR02188"/>
    </source>
</evidence>
<keyword evidence="5" id="KW-0067">ATP-binding</keyword>
<evidence type="ECO:0000259" key="9">
    <source>
        <dbReference type="Pfam" id="PF00501"/>
    </source>
</evidence>
<gene>
    <name evidence="12" type="primary">acs</name>
    <name evidence="12" type="ORF">WCD74_09690</name>
</gene>
<dbReference type="EC" id="6.2.1.1" evidence="2 7"/>
<dbReference type="InterPro" id="IPR000873">
    <property type="entry name" value="AMP-dep_synth/lig_dom"/>
</dbReference>
<dbReference type="SUPFAM" id="SSF56801">
    <property type="entry name" value="Acetyl-CoA synthetase-like"/>
    <property type="match status" value="1"/>
</dbReference>